<evidence type="ECO:0000256" key="1">
    <source>
        <dbReference type="SAM" id="Phobius"/>
    </source>
</evidence>
<evidence type="ECO:0000313" key="3">
    <source>
        <dbReference type="Proteomes" id="UP000238479"/>
    </source>
</evidence>
<dbReference type="Proteomes" id="UP000238479">
    <property type="component" value="Chromosome 3"/>
</dbReference>
<dbReference type="AlphaFoldDB" id="A0A2P6RAJ1"/>
<accession>A0A2P6RAJ1</accession>
<keyword evidence="1" id="KW-1133">Transmembrane helix</keyword>
<reference evidence="2 3" key="1">
    <citation type="journal article" date="2018" name="Nat. Genet.">
        <title>The Rosa genome provides new insights in the design of modern roses.</title>
        <authorList>
            <person name="Bendahmane M."/>
        </authorList>
    </citation>
    <scope>NUCLEOTIDE SEQUENCE [LARGE SCALE GENOMIC DNA]</scope>
    <source>
        <strain evidence="3">cv. Old Blush</strain>
    </source>
</reference>
<keyword evidence="1" id="KW-0472">Membrane</keyword>
<comment type="caution">
    <text evidence="2">The sequence shown here is derived from an EMBL/GenBank/DDBJ whole genome shotgun (WGS) entry which is preliminary data.</text>
</comment>
<protein>
    <submittedName>
        <fullName evidence="2">Uncharacterized protein</fullName>
    </submittedName>
</protein>
<dbReference type="Gramene" id="PRQ43434">
    <property type="protein sequence ID" value="PRQ43434"/>
    <property type="gene ID" value="RchiOBHm_Chr3g0468441"/>
</dbReference>
<feature type="transmembrane region" description="Helical" evidence="1">
    <location>
        <begin position="76"/>
        <end position="95"/>
    </location>
</feature>
<proteinExistence type="predicted"/>
<evidence type="ECO:0000313" key="2">
    <source>
        <dbReference type="EMBL" id="PRQ43434.1"/>
    </source>
</evidence>
<name>A0A2P6RAJ1_ROSCH</name>
<gene>
    <name evidence="2" type="ORF">RchiOBHm_Chr3g0468441</name>
</gene>
<organism evidence="2 3">
    <name type="scientific">Rosa chinensis</name>
    <name type="common">China rose</name>
    <dbReference type="NCBI Taxonomy" id="74649"/>
    <lineage>
        <taxon>Eukaryota</taxon>
        <taxon>Viridiplantae</taxon>
        <taxon>Streptophyta</taxon>
        <taxon>Embryophyta</taxon>
        <taxon>Tracheophyta</taxon>
        <taxon>Spermatophyta</taxon>
        <taxon>Magnoliopsida</taxon>
        <taxon>eudicotyledons</taxon>
        <taxon>Gunneridae</taxon>
        <taxon>Pentapetalae</taxon>
        <taxon>rosids</taxon>
        <taxon>fabids</taxon>
        <taxon>Rosales</taxon>
        <taxon>Rosaceae</taxon>
        <taxon>Rosoideae</taxon>
        <taxon>Rosoideae incertae sedis</taxon>
        <taxon>Rosa</taxon>
    </lineage>
</organism>
<keyword evidence="1" id="KW-0812">Transmembrane</keyword>
<keyword evidence="3" id="KW-1185">Reference proteome</keyword>
<dbReference type="EMBL" id="PDCK01000041">
    <property type="protein sequence ID" value="PRQ43434.1"/>
    <property type="molecule type" value="Genomic_DNA"/>
</dbReference>
<sequence length="112" mass="12530">MQFEQEGVLKLLLYCIYDAALLAKTWKKVRFQELKGRRHQCTSEAFAESSVATFLLRHSRLPAFEANRTTNLENSVAILAMILPLFGGSLSLIVFEGLDFAIDTAIALDFSS</sequence>